<dbReference type="PANTHER" id="PTHR11496">
    <property type="entry name" value="ALCOHOL DEHYDROGENASE"/>
    <property type="match status" value="1"/>
</dbReference>
<dbReference type="PANTHER" id="PTHR11496:SF102">
    <property type="entry name" value="ALCOHOL DEHYDROGENASE 4"/>
    <property type="match status" value="1"/>
</dbReference>
<feature type="domain" description="Fe-containing alcohol dehydrogenase-like C-terminal" evidence="5">
    <location>
        <begin position="183"/>
        <end position="374"/>
    </location>
</feature>
<evidence type="ECO:0000259" key="5">
    <source>
        <dbReference type="Pfam" id="PF25137"/>
    </source>
</evidence>
<dbReference type="Pfam" id="PF00465">
    <property type="entry name" value="Fe-ADH"/>
    <property type="match status" value="1"/>
</dbReference>
<proteinExistence type="inferred from homology"/>
<dbReference type="InterPro" id="IPR018211">
    <property type="entry name" value="ADH_Fe_CS"/>
</dbReference>
<dbReference type="CDD" id="cd08551">
    <property type="entry name" value="Fe-ADH"/>
    <property type="match status" value="1"/>
</dbReference>
<reference evidence="6" key="1">
    <citation type="journal article" date="2015" name="Nature">
        <title>Complex archaea that bridge the gap between prokaryotes and eukaryotes.</title>
        <authorList>
            <person name="Spang A."/>
            <person name="Saw J.H."/>
            <person name="Jorgensen S.L."/>
            <person name="Zaremba-Niedzwiedzka K."/>
            <person name="Martijn J."/>
            <person name="Lind A.E."/>
            <person name="van Eijk R."/>
            <person name="Schleper C."/>
            <person name="Guy L."/>
            <person name="Ettema T.J."/>
        </authorList>
    </citation>
    <scope>NUCLEOTIDE SEQUENCE</scope>
</reference>
<evidence type="ECO:0000256" key="3">
    <source>
        <dbReference type="ARBA" id="ARBA00023027"/>
    </source>
</evidence>
<name>A0A0F9S4Q2_9ZZZZ</name>
<dbReference type="FunFam" id="1.20.1090.10:FF:000001">
    <property type="entry name" value="Aldehyde-alcohol dehydrogenase"/>
    <property type="match status" value="1"/>
</dbReference>
<dbReference type="FunFam" id="3.40.50.1970:FF:000003">
    <property type="entry name" value="Alcohol dehydrogenase, iron-containing"/>
    <property type="match status" value="1"/>
</dbReference>
<dbReference type="GO" id="GO:0004022">
    <property type="term" value="F:alcohol dehydrogenase (NAD+) activity"/>
    <property type="evidence" value="ECO:0007669"/>
    <property type="project" value="TreeGrafter"/>
</dbReference>
<comment type="caution">
    <text evidence="6">The sequence shown here is derived from an EMBL/GenBank/DDBJ whole genome shotgun (WGS) entry which is preliminary data.</text>
</comment>
<dbReference type="Gene3D" id="1.20.1090.10">
    <property type="entry name" value="Dehydroquinate synthase-like - alpha domain"/>
    <property type="match status" value="1"/>
</dbReference>
<evidence type="ECO:0000256" key="1">
    <source>
        <dbReference type="ARBA" id="ARBA00007358"/>
    </source>
</evidence>
<protein>
    <submittedName>
        <fullName evidence="6">Uncharacterized protein</fullName>
    </submittedName>
</protein>
<dbReference type="Pfam" id="PF25137">
    <property type="entry name" value="ADH_Fe_C"/>
    <property type="match status" value="1"/>
</dbReference>
<dbReference type="EMBL" id="LAZR01000637">
    <property type="protein sequence ID" value="KKN62049.1"/>
    <property type="molecule type" value="Genomic_DNA"/>
</dbReference>
<keyword evidence="2" id="KW-0560">Oxidoreductase</keyword>
<accession>A0A0F9S4Q2</accession>
<dbReference type="AlphaFoldDB" id="A0A0F9S4Q2"/>
<gene>
    <name evidence="6" type="ORF">LCGC14_0516010</name>
</gene>
<dbReference type="Gene3D" id="3.40.50.1970">
    <property type="match status" value="1"/>
</dbReference>
<evidence type="ECO:0000313" key="6">
    <source>
        <dbReference type="EMBL" id="KKN62049.1"/>
    </source>
</evidence>
<dbReference type="GO" id="GO:0046872">
    <property type="term" value="F:metal ion binding"/>
    <property type="evidence" value="ECO:0007669"/>
    <property type="project" value="InterPro"/>
</dbReference>
<dbReference type="InterPro" id="IPR039697">
    <property type="entry name" value="Alcohol_dehydrogenase_Fe"/>
</dbReference>
<dbReference type="InterPro" id="IPR056798">
    <property type="entry name" value="ADH_Fe_C"/>
</dbReference>
<comment type="similarity">
    <text evidence="1">Belongs to the iron-containing alcohol dehydrogenase family.</text>
</comment>
<dbReference type="SUPFAM" id="SSF56796">
    <property type="entry name" value="Dehydroquinate synthase-like"/>
    <property type="match status" value="1"/>
</dbReference>
<keyword evidence="3" id="KW-0520">NAD</keyword>
<sequence length="375" mass="40794">MRFHLPTRIFFGSGMISRIKEIVEEDFKDASLFLVTDKGIREAGIADKALSHFPGIPVFDEVEQNPKHTTINRAGEIVRKIKPDLVIGLGGGSSLDAAKAIALLATNPGKIEDYEGKGKYKSPPLPVLAIPTTCGTASEVTWVSVITHTERMFKMSIKGPHMFPAVALVDPDLLITLPPPLVASTGLDALTHAVEAYTVKPATFLTDIFARESLKLIFESLERAYGNIKGDKEAREKIMLGSTLAGPAFCNSDVGAVHCVAEAVGSLFDTPHGVANSIFLPFVMEFNLPVAKDRYAEIAKIAGVEEKDNETAARELIRMIKFLSSSLNIPSFKELGIKENQFPEIAQKSFENNSNPSNPREAGVEDYLEILKKAA</sequence>
<evidence type="ECO:0000259" key="4">
    <source>
        <dbReference type="Pfam" id="PF00465"/>
    </source>
</evidence>
<dbReference type="PROSITE" id="PS00913">
    <property type="entry name" value="ADH_IRON_1"/>
    <property type="match status" value="1"/>
</dbReference>
<organism evidence="6">
    <name type="scientific">marine sediment metagenome</name>
    <dbReference type="NCBI Taxonomy" id="412755"/>
    <lineage>
        <taxon>unclassified sequences</taxon>
        <taxon>metagenomes</taxon>
        <taxon>ecological metagenomes</taxon>
    </lineage>
</organism>
<feature type="domain" description="Alcohol dehydrogenase iron-type/glycerol dehydrogenase GldA" evidence="4">
    <location>
        <begin position="6"/>
        <end position="171"/>
    </location>
</feature>
<evidence type="ECO:0000256" key="2">
    <source>
        <dbReference type="ARBA" id="ARBA00023002"/>
    </source>
</evidence>
<dbReference type="InterPro" id="IPR001670">
    <property type="entry name" value="ADH_Fe/GldA"/>
</dbReference>